<protein>
    <submittedName>
        <fullName evidence="2">DUF192 domain-containing protein</fullName>
    </submittedName>
</protein>
<organism evidence="2 3">
    <name type="scientific">Pelatocladus maniniholoensis HA4357-MV3</name>
    <dbReference type="NCBI Taxonomy" id="1117104"/>
    <lineage>
        <taxon>Bacteria</taxon>
        <taxon>Bacillati</taxon>
        <taxon>Cyanobacteriota</taxon>
        <taxon>Cyanophyceae</taxon>
        <taxon>Nostocales</taxon>
        <taxon>Nostocaceae</taxon>
        <taxon>Pelatocladus</taxon>
    </lineage>
</organism>
<dbReference type="PANTHER" id="PTHR37953:SF1">
    <property type="entry name" value="UPF0127 PROTEIN MJ1496"/>
    <property type="match status" value="1"/>
</dbReference>
<reference evidence="2" key="2">
    <citation type="journal article" date="2022" name="Microbiol. Resour. Announc.">
        <title>Metagenome Sequencing to Explore Phylogenomics of Terrestrial Cyanobacteria.</title>
        <authorList>
            <person name="Ward R.D."/>
            <person name="Stajich J.E."/>
            <person name="Johansen J.R."/>
            <person name="Huntemann M."/>
            <person name="Clum A."/>
            <person name="Foster B."/>
            <person name="Foster B."/>
            <person name="Roux S."/>
            <person name="Palaniappan K."/>
            <person name="Varghese N."/>
            <person name="Mukherjee S."/>
            <person name="Reddy T.B.K."/>
            <person name="Daum C."/>
            <person name="Copeland A."/>
            <person name="Chen I.A."/>
            <person name="Ivanova N.N."/>
            <person name="Kyrpides N.C."/>
            <person name="Shapiro N."/>
            <person name="Eloe-Fadrosh E.A."/>
            <person name="Pietrasiak N."/>
        </authorList>
    </citation>
    <scope>NUCLEOTIDE SEQUENCE</scope>
    <source>
        <strain evidence="2">HA4357-MV3</strain>
    </source>
</reference>
<dbReference type="AlphaFoldDB" id="A0A9E3HBR8"/>
<sequence length="183" mass="19722">MTKTILSILLGVLLIGCSSPTPAKSSTDTPSSQIQPVKTEQLSLDTSKGQQLPISAQAVVPNGTKIDLEVAQTPEQQAMGLMYRPALGANRGMLFRFSTPITASFWMKNVPVPLDMVFLRKGVVQAIAAAVPPCTADPCPTYGPKTQVDQVIELRSGRTNELGLKKGDIVKIDYLESGKLRRQ</sequence>
<dbReference type="Proteomes" id="UP000813215">
    <property type="component" value="Unassembled WGS sequence"/>
</dbReference>
<dbReference type="PROSITE" id="PS51257">
    <property type="entry name" value="PROKAR_LIPOPROTEIN"/>
    <property type="match status" value="1"/>
</dbReference>
<keyword evidence="1" id="KW-0732">Signal</keyword>
<comment type="caution">
    <text evidence="2">The sequence shown here is derived from an EMBL/GenBank/DDBJ whole genome shotgun (WGS) entry which is preliminary data.</text>
</comment>
<reference evidence="2" key="1">
    <citation type="submission" date="2021-05" db="EMBL/GenBank/DDBJ databases">
        <authorList>
            <person name="Pietrasiak N."/>
            <person name="Ward R."/>
            <person name="Stajich J.E."/>
            <person name="Kurbessoian T."/>
        </authorList>
    </citation>
    <scope>NUCLEOTIDE SEQUENCE</scope>
    <source>
        <strain evidence="2">HA4357-MV3</strain>
    </source>
</reference>
<dbReference type="Pfam" id="PF02643">
    <property type="entry name" value="DUF192"/>
    <property type="match status" value="1"/>
</dbReference>
<feature type="chain" id="PRO_5038912494" evidence="1">
    <location>
        <begin position="24"/>
        <end position="183"/>
    </location>
</feature>
<evidence type="ECO:0000313" key="2">
    <source>
        <dbReference type="EMBL" id="MBW4434674.1"/>
    </source>
</evidence>
<dbReference type="EMBL" id="JAHHHW010000139">
    <property type="protein sequence ID" value="MBW4434674.1"/>
    <property type="molecule type" value="Genomic_DNA"/>
</dbReference>
<dbReference type="PANTHER" id="PTHR37953">
    <property type="entry name" value="UPF0127 PROTEIN MJ1496"/>
    <property type="match status" value="1"/>
</dbReference>
<dbReference type="InterPro" id="IPR038695">
    <property type="entry name" value="Saro_0823-like_sf"/>
</dbReference>
<name>A0A9E3HBR8_9NOST</name>
<accession>A0A9E3HBR8</accession>
<proteinExistence type="predicted"/>
<dbReference type="Gene3D" id="2.60.120.1140">
    <property type="entry name" value="Protein of unknown function DUF192"/>
    <property type="match status" value="1"/>
</dbReference>
<evidence type="ECO:0000256" key="1">
    <source>
        <dbReference type="SAM" id="SignalP"/>
    </source>
</evidence>
<feature type="signal peptide" evidence="1">
    <location>
        <begin position="1"/>
        <end position="23"/>
    </location>
</feature>
<evidence type="ECO:0000313" key="3">
    <source>
        <dbReference type="Proteomes" id="UP000813215"/>
    </source>
</evidence>
<gene>
    <name evidence="2" type="ORF">KME28_23915</name>
</gene>
<dbReference type="InterPro" id="IPR003795">
    <property type="entry name" value="DUF192"/>
</dbReference>